<reference evidence="4" key="2">
    <citation type="submission" date="2021-04" db="EMBL/GenBank/DDBJ databases">
        <authorList>
            <person name="Gilroy R."/>
        </authorList>
    </citation>
    <scope>NUCLEOTIDE SEQUENCE</scope>
    <source>
        <strain evidence="4">ChiBcec18-1249</strain>
    </source>
</reference>
<evidence type="ECO:0000256" key="1">
    <source>
        <dbReference type="ARBA" id="ARBA00023002"/>
    </source>
</evidence>
<dbReference type="InterPro" id="IPR036291">
    <property type="entry name" value="NAD(P)-bd_dom_sf"/>
</dbReference>
<dbReference type="PANTHER" id="PTHR43333">
    <property type="entry name" value="2-HACID_DH_C DOMAIN-CONTAINING PROTEIN"/>
    <property type="match status" value="1"/>
</dbReference>
<comment type="caution">
    <text evidence="4">The sequence shown here is derived from an EMBL/GenBank/DDBJ whole genome shotgun (WGS) entry which is preliminary data.</text>
</comment>
<dbReference type="PANTHER" id="PTHR43333:SF1">
    <property type="entry name" value="D-ISOMER SPECIFIC 2-HYDROXYACID DEHYDROGENASE NAD-BINDING DOMAIN-CONTAINING PROTEIN"/>
    <property type="match status" value="1"/>
</dbReference>
<dbReference type="GO" id="GO:0016491">
    <property type="term" value="F:oxidoreductase activity"/>
    <property type="evidence" value="ECO:0007669"/>
    <property type="project" value="UniProtKB-KW"/>
</dbReference>
<dbReference type="AlphaFoldDB" id="A0A9D2LHD0"/>
<proteinExistence type="predicted"/>
<dbReference type="GO" id="GO:0051287">
    <property type="term" value="F:NAD binding"/>
    <property type="evidence" value="ECO:0007669"/>
    <property type="project" value="InterPro"/>
</dbReference>
<dbReference type="SUPFAM" id="SSF51735">
    <property type="entry name" value="NAD(P)-binding Rossmann-fold domains"/>
    <property type="match status" value="1"/>
</dbReference>
<evidence type="ECO:0000259" key="3">
    <source>
        <dbReference type="Pfam" id="PF02826"/>
    </source>
</evidence>
<dbReference type="Proteomes" id="UP000823824">
    <property type="component" value="Unassembled WGS sequence"/>
</dbReference>
<evidence type="ECO:0000256" key="2">
    <source>
        <dbReference type="ARBA" id="ARBA00023027"/>
    </source>
</evidence>
<feature type="domain" description="D-isomer specific 2-hydroxyacid dehydrogenase NAD-binding" evidence="3">
    <location>
        <begin position="110"/>
        <end position="284"/>
    </location>
</feature>
<evidence type="ECO:0000313" key="5">
    <source>
        <dbReference type="Proteomes" id="UP000823824"/>
    </source>
</evidence>
<gene>
    <name evidence="4" type="ORF">H9787_03045</name>
</gene>
<accession>A0A9D2LHD0</accession>
<name>A0A9D2LHD0_9FIRM</name>
<dbReference type="Pfam" id="PF02826">
    <property type="entry name" value="2-Hacid_dh_C"/>
    <property type="match status" value="1"/>
</dbReference>
<dbReference type="EMBL" id="DWZJ01000022">
    <property type="protein sequence ID" value="HJB12672.1"/>
    <property type="molecule type" value="Genomic_DNA"/>
</dbReference>
<sequence>MSRDICIYQEFLTEAHKGQIQAACQETGFTPHFFTLDQFEEAKACLQHCEVLYAHSADLLREAPAGLQWYCCSFAGVDLYCKHPEFFANPDCLLTNSNVYGVTIAEHVVMVTLMLLRRMPEYIEVVRNHSWSNQLSIRSIRDNEFTILGTGDIGRHVAERMRGMGAAKIVGLSRSGRLHPAFDAVYPISALDQMLPQTKILVMALPSTPETIHILNRERIALLPADAYVINVGRGTALDQAALAEALNTGKLAGAALDVMDPEPLPREDPLWDARNLILTPHVSGNMTLGYTCDRNVELFCEDLKNYAAGRPLAGLVDRTRGY</sequence>
<protein>
    <submittedName>
        <fullName evidence="4">D-2-hydroxyacid dehydrogenase</fullName>
    </submittedName>
</protein>
<evidence type="ECO:0000313" key="4">
    <source>
        <dbReference type="EMBL" id="HJB12672.1"/>
    </source>
</evidence>
<organism evidence="4 5">
    <name type="scientific">Candidatus Oscillibacter excrementigallinarum</name>
    <dbReference type="NCBI Taxonomy" id="2838716"/>
    <lineage>
        <taxon>Bacteria</taxon>
        <taxon>Bacillati</taxon>
        <taxon>Bacillota</taxon>
        <taxon>Clostridia</taxon>
        <taxon>Eubacteriales</taxon>
        <taxon>Oscillospiraceae</taxon>
        <taxon>Oscillibacter</taxon>
    </lineage>
</organism>
<reference evidence="4" key="1">
    <citation type="journal article" date="2021" name="PeerJ">
        <title>Extensive microbial diversity within the chicken gut microbiome revealed by metagenomics and culture.</title>
        <authorList>
            <person name="Gilroy R."/>
            <person name="Ravi A."/>
            <person name="Getino M."/>
            <person name="Pursley I."/>
            <person name="Horton D.L."/>
            <person name="Alikhan N.F."/>
            <person name="Baker D."/>
            <person name="Gharbi K."/>
            <person name="Hall N."/>
            <person name="Watson M."/>
            <person name="Adriaenssens E.M."/>
            <person name="Foster-Nyarko E."/>
            <person name="Jarju S."/>
            <person name="Secka A."/>
            <person name="Antonio M."/>
            <person name="Oren A."/>
            <person name="Chaudhuri R.R."/>
            <person name="La Ragione R."/>
            <person name="Hildebrand F."/>
            <person name="Pallen M.J."/>
        </authorList>
    </citation>
    <scope>NUCLEOTIDE SEQUENCE</scope>
    <source>
        <strain evidence="4">ChiBcec18-1249</strain>
    </source>
</reference>
<dbReference type="Gene3D" id="3.40.50.720">
    <property type="entry name" value="NAD(P)-binding Rossmann-like Domain"/>
    <property type="match status" value="2"/>
</dbReference>
<keyword evidence="2" id="KW-0520">NAD</keyword>
<dbReference type="CDD" id="cd05300">
    <property type="entry name" value="2-Hacid_dh_1"/>
    <property type="match status" value="1"/>
</dbReference>
<keyword evidence="1" id="KW-0560">Oxidoreductase</keyword>
<dbReference type="InterPro" id="IPR006140">
    <property type="entry name" value="D-isomer_DH_NAD-bd"/>
</dbReference>